<dbReference type="PANTHER" id="PTHR12639">
    <property type="entry name" value="VITAMIN K-DEPENDENT GAMMA-CARBOXYLASE"/>
    <property type="match status" value="1"/>
</dbReference>
<keyword evidence="5" id="KW-1015">Disulfide bond</keyword>
<feature type="transmembrane region" description="Helical" evidence="7">
    <location>
        <begin position="209"/>
        <end position="230"/>
    </location>
</feature>
<dbReference type="OrthoDB" id="341137at2"/>
<evidence type="ECO:0000256" key="2">
    <source>
        <dbReference type="ARBA" id="ARBA00022692"/>
    </source>
</evidence>
<keyword evidence="4 7" id="KW-0472">Membrane</keyword>
<evidence type="ECO:0000313" key="9">
    <source>
        <dbReference type="EMBL" id="AKV03012.1"/>
    </source>
</evidence>
<feature type="transmembrane region" description="Helical" evidence="7">
    <location>
        <begin position="237"/>
        <end position="254"/>
    </location>
</feature>
<dbReference type="KEGG" id="llu:AKJ09_09675"/>
<comment type="subcellular location">
    <subcellularLocation>
        <location evidence="1">Endomembrane system</location>
        <topology evidence="1">Multi-pass membrane protein</topology>
    </subcellularLocation>
</comment>
<feature type="domain" description="HTTM-like" evidence="8">
    <location>
        <begin position="14"/>
        <end position="274"/>
    </location>
</feature>
<evidence type="ECO:0000256" key="1">
    <source>
        <dbReference type="ARBA" id="ARBA00004127"/>
    </source>
</evidence>
<evidence type="ECO:0000256" key="5">
    <source>
        <dbReference type="ARBA" id="ARBA00023157"/>
    </source>
</evidence>
<dbReference type="GO" id="GO:0012505">
    <property type="term" value="C:endomembrane system"/>
    <property type="evidence" value="ECO:0007669"/>
    <property type="project" value="UniProtKB-SubCell"/>
</dbReference>
<feature type="transmembrane region" description="Helical" evidence="7">
    <location>
        <begin position="77"/>
        <end position="106"/>
    </location>
</feature>
<name>A0A0K1QBG5_9BACT</name>
<proteinExistence type="predicted"/>
<dbReference type="GO" id="GO:0008488">
    <property type="term" value="F:gamma-glutamyl carboxylase activity"/>
    <property type="evidence" value="ECO:0007669"/>
    <property type="project" value="InterPro"/>
</dbReference>
<feature type="transmembrane region" description="Helical" evidence="7">
    <location>
        <begin position="155"/>
        <end position="172"/>
    </location>
</feature>
<dbReference type="InterPro" id="IPR007782">
    <property type="entry name" value="VKG_COase"/>
</dbReference>
<dbReference type="SMART" id="SM00752">
    <property type="entry name" value="HTTM"/>
    <property type="match status" value="1"/>
</dbReference>
<keyword evidence="3 7" id="KW-1133">Transmembrane helix</keyword>
<dbReference type="InterPro" id="IPR053935">
    <property type="entry name" value="VKGC_lumenal_dom"/>
</dbReference>
<dbReference type="InterPro" id="IPR053934">
    <property type="entry name" value="HTTM_dom"/>
</dbReference>
<sequence>MVGAVKQRLGALLRAPVDIAALAAFRIAFGTLLCVAALRFFAHRWIHEYYEVPKHFFHYYGFSWVHPWPGYGMYVHYAAMVVCAACVALGLFYRPAIALFCALFTYAHFVDKTNYLNHYYLVTCLSLVMTVLPLDRAASVRVWRRPDEAWSSAPAWCLWILRFQVACVYFFGGVAKLKADWLVHAQPLTIWLGANTEFPGLGRFFHEKAFAYAFSWCGAVFDLTIVGFLLWRRTRPFAYLVVVFFHVVTARLFQLGMFPWIMTAMALVFFDPSWPRAVFERIGLLSRERREHALPSFPRWGVPIVVFYAAFELLVPFRHVLYSGNVLWTEEGFRFGWNVMLMEKNGAVDMTVIDPATHRRWVVDPYDYLTRYQIKMMSTQPDMILEFAHIVADDYAKRGIPGVEVHVDAQVALNGRRPHALIDPRVDLAKVSEGFGPKPWILPGPTEAPEF</sequence>
<dbReference type="PANTHER" id="PTHR12639:SF7">
    <property type="entry name" value="HTTM DOMAIN-CONTAINING PROTEIN"/>
    <property type="match status" value="1"/>
</dbReference>
<keyword evidence="6" id="KW-0456">Lyase</keyword>
<reference evidence="9 10" key="1">
    <citation type="submission" date="2015-08" db="EMBL/GenBank/DDBJ databases">
        <authorList>
            <person name="Babu N.S."/>
            <person name="Beckwith C.J."/>
            <person name="Beseler K.G."/>
            <person name="Brison A."/>
            <person name="Carone J.V."/>
            <person name="Caskin T.P."/>
            <person name="Diamond M."/>
            <person name="Durham M.E."/>
            <person name="Foxe J.M."/>
            <person name="Go M."/>
            <person name="Henderson B.A."/>
            <person name="Jones I.B."/>
            <person name="McGettigan J.A."/>
            <person name="Micheletti S.J."/>
            <person name="Nasrallah M.E."/>
            <person name="Ortiz D."/>
            <person name="Piller C.R."/>
            <person name="Privatt S.R."/>
            <person name="Schneider S.L."/>
            <person name="Sharp S."/>
            <person name="Smith T.C."/>
            <person name="Stanton J.D."/>
            <person name="Ullery H.E."/>
            <person name="Wilson R.J."/>
            <person name="Serrano M.G."/>
            <person name="Buck G."/>
            <person name="Lee V."/>
            <person name="Wang Y."/>
            <person name="Carvalho R."/>
            <person name="Voegtly L."/>
            <person name="Shi R."/>
            <person name="Duckworth R."/>
            <person name="Johnson A."/>
            <person name="Loviza R."/>
            <person name="Walstead R."/>
            <person name="Shah Z."/>
            <person name="Kiflezghi M."/>
            <person name="Wade K."/>
            <person name="Ball S.L."/>
            <person name="Bradley K.W."/>
            <person name="Asai D.J."/>
            <person name="Bowman C.A."/>
            <person name="Russell D.A."/>
            <person name="Pope W.H."/>
            <person name="Jacobs-Sera D."/>
            <person name="Hendrix R.W."/>
            <person name="Hatfull G.F."/>
        </authorList>
    </citation>
    <scope>NUCLEOTIDE SEQUENCE [LARGE SCALE GENOMIC DNA]</scope>
    <source>
        <strain evidence="9 10">DSM 27648</strain>
    </source>
</reference>
<dbReference type="Pfam" id="PF22777">
    <property type="entry name" value="VKGC_lumenal_dom"/>
    <property type="match status" value="1"/>
</dbReference>
<evidence type="ECO:0000256" key="6">
    <source>
        <dbReference type="ARBA" id="ARBA00023239"/>
    </source>
</evidence>
<feature type="transmembrane region" description="Helical" evidence="7">
    <location>
        <begin position="118"/>
        <end position="134"/>
    </location>
</feature>
<dbReference type="GO" id="GO:0019842">
    <property type="term" value="F:vitamin binding"/>
    <property type="evidence" value="ECO:0007669"/>
    <property type="project" value="TreeGrafter"/>
</dbReference>
<dbReference type="AlphaFoldDB" id="A0A0K1QBG5"/>
<evidence type="ECO:0000256" key="7">
    <source>
        <dbReference type="SAM" id="Phobius"/>
    </source>
</evidence>
<dbReference type="Proteomes" id="UP000064967">
    <property type="component" value="Chromosome"/>
</dbReference>
<keyword evidence="10" id="KW-1185">Reference proteome</keyword>
<organism evidence="9 10">
    <name type="scientific">Labilithrix luteola</name>
    <dbReference type="NCBI Taxonomy" id="1391654"/>
    <lineage>
        <taxon>Bacteria</taxon>
        <taxon>Pseudomonadati</taxon>
        <taxon>Myxococcota</taxon>
        <taxon>Polyangia</taxon>
        <taxon>Polyangiales</taxon>
        <taxon>Labilitrichaceae</taxon>
        <taxon>Labilithrix</taxon>
    </lineage>
</organism>
<evidence type="ECO:0000256" key="4">
    <source>
        <dbReference type="ARBA" id="ARBA00023136"/>
    </source>
</evidence>
<evidence type="ECO:0000313" key="10">
    <source>
        <dbReference type="Proteomes" id="UP000064967"/>
    </source>
</evidence>
<keyword evidence="2 7" id="KW-0812">Transmembrane</keyword>
<evidence type="ECO:0000259" key="8">
    <source>
        <dbReference type="SMART" id="SM00752"/>
    </source>
</evidence>
<accession>A0A0K1QBG5</accession>
<dbReference type="EMBL" id="CP012333">
    <property type="protein sequence ID" value="AKV03012.1"/>
    <property type="molecule type" value="Genomic_DNA"/>
</dbReference>
<gene>
    <name evidence="9" type="ORF">AKJ09_09675</name>
</gene>
<protein>
    <submittedName>
        <fullName evidence="9">Vitamin K-dependent gamma-carboxylase</fullName>
    </submittedName>
</protein>
<dbReference type="InterPro" id="IPR011020">
    <property type="entry name" value="HTTM-like"/>
</dbReference>
<dbReference type="STRING" id="1391654.AKJ09_09675"/>
<dbReference type="Pfam" id="PF05090">
    <property type="entry name" value="HTTM"/>
    <property type="match status" value="1"/>
</dbReference>
<feature type="transmembrane region" description="Helical" evidence="7">
    <location>
        <begin position="20"/>
        <end position="41"/>
    </location>
</feature>
<evidence type="ECO:0000256" key="3">
    <source>
        <dbReference type="ARBA" id="ARBA00022989"/>
    </source>
</evidence>